<dbReference type="Proteomes" id="UP001597201">
    <property type="component" value="Unassembled WGS sequence"/>
</dbReference>
<keyword evidence="2" id="KW-1185">Reference proteome</keyword>
<dbReference type="Pfam" id="PF08665">
    <property type="entry name" value="PglZ"/>
    <property type="match status" value="1"/>
</dbReference>
<accession>A0ABW3Y072</accession>
<dbReference type="RefSeq" id="WP_377177189.1">
    <property type="nucleotide sequence ID" value="NZ_JBHTMY010000002.1"/>
</dbReference>
<reference evidence="2" key="1">
    <citation type="journal article" date="2019" name="Int. J. Syst. Evol. Microbiol.">
        <title>The Global Catalogue of Microorganisms (GCM) 10K type strain sequencing project: providing services to taxonomists for standard genome sequencing and annotation.</title>
        <authorList>
            <consortium name="The Broad Institute Genomics Platform"/>
            <consortium name="The Broad Institute Genome Sequencing Center for Infectious Disease"/>
            <person name="Wu L."/>
            <person name="Ma J."/>
        </authorList>
    </citation>
    <scope>NUCLEOTIDE SEQUENCE [LARGE SCALE GENOMIC DNA]</scope>
    <source>
        <strain evidence="2">CCUG 61485</strain>
    </source>
</reference>
<dbReference type="InterPro" id="IPR014060">
    <property type="entry name" value="PglZ"/>
</dbReference>
<evidence type="ECO:0000313" key="2">
    <source>
        <dbReference type="Proteomes" id="UP001597201"/>
    </source>
</evidence>
<evidence type="ECO:0000313" key="1">
    <source>
        <dbReference type="EMBL" id="MFD1315237.1"/>
    </source>
</evidence>
<dbReference type="EMBL" id="JBHTMY010000002">
    <property type="protein sequence ID" value="MFD1315237.1"/>
    <property type="molecule type" value="Genomic_DNA"/>
</dbReference>
<gene>
    <name evidence="1" type="primary">pglZ</name>
    <name evidence="1" type="ORF">ACFQ39_06375</name>
</gene>
<dbReference type="NCBIfam" id="TIGR02687">
    <property type="entry name" value="BREX-1 system phosphatase PglZ type A"/>
    <property type="match status" value="1"/>
</dbReference>
<sequence length="844" mass="97844">MIKEKIVKYFQQYPQLKILFFFDEKKEYEEELDKMELPNIYIVKYENNPFSIKWKLVDEFKDKKVFLYLPLPHPLTQEAYHKFPLLGLLIANKELQLDNVGSFMEEFGLQRHQKSLISKYIQELKYTGVQDVCRPILNASNFQVPAIQKGLLSAFLKFKTIESWPFLMAKLITLSPPEQEKELNRVVKKIKDLDMEELVCEKLKAVSGTTLNELSQENLKNVVRSIVYNKIMQTIDEVKTNDPYAKFKIKDLTQITQLNQMLHEVDRGPIKNDFNAVLDELSKEIKGSKLIEVYGESAPFAEYNTEMIWEVIKELQDQISSAPKVVAQKLEQISLQQQINPHVMQAMRFLIQVTKTHEAIQKNTTYILNKPEEYIQAYTELGYKVDQAYRKAIRLFKEIDTLEIPKNIHLEKINVDLNKAYDKHTDQLNREWLKCLNHFQFDYKNIQVPKQYDFYQTQVAHLDQKVVVIISDALRYEAAVELLSEMHGDTKNTAEIQYQLASIPSKTNIGMSQLLPGEKIFNSGEITIDGISSSGTENRSKILRLVNKESRAIQYSDLDGLSREELREIFKDTVVYVYHDIIDATGDKKPSERGAFRAVEETIQELKKFVKLLHGSYNVAKVIVTSDHGFLYNDIEIKEKDKEEIPVKENIQSHNRYFITEEKQNLDLAYSIPLSATTVFTDNVFVNIPYSVNRYKKQGVGHQFVHGGGSLQELIVPVIESARKREKVSKKVRPMLLNRNRLKIVSNILKVNLLQETEVSRFEKECTLKLGLYIGNKLVSKLETLLLNFTAEAPSDRMTRTELVLAAEAAGEPFLKLKIFDEEDMLNPLIEERIQNDTLIQQDF</sequence>
<protein>
    <submittedName>
        <fullName evidence="1">BREX-1 system phosphatase PglZ type A</fullName>
    </submittedName>
</protein>
<comment type="caution">
    <text evidence="1">The sequence shown here is derived from an EMBL/GenBank/DDBJ whole genome shotgun (WGS) entry which is preliminary data.</text>
</comment>
<proteinExistence type="predicted"/>
<organism evidence="1 2">
    <name type="scientific">Namhaeicola litoreus</name>
    <dbReference type="NCBI Taxonomy" id="1052145"/>
    <lineage>
        <taxon>Bacteria</taxon>
        <taxon>Pseudomonadati</taxon>
        <taxon>Bacteroidota</taxon>
        <taxon>Flavobacteriia</taxon>
        <taxon>Flavobacteriales</taxon>
        <taxon>Flavobacteriaceae</taxon>
        <taxon>Namhaeicola</taxon>
    </lineage>
</organism>
<name>A0ABW3Y072_9FLAO</name>